<keyword evidence="1" id="KW-0472">Membrane</keyword>
<dbReference type="InterPro" id="IPR050194">
    <property type="entry name" value="Glycosyltransferase_grp1"/>
</dbReference>
<feature type="transmembrane region" description="Helical" evidence="1">
    <location>
        <begin position="73"/>
        <end position="90"/>
    </location>
</feature>
<accession>A0A382KUF2</accession>
<reference evidence="4" key="1">
    <citation type="submission" date="2018-05" db="EMBL/GenBank/DDBJ databases">
        <authorList>
            <person name="Lanie J.A."/>
            <person name="Ng W.-L."/>
            <person name="Kazmierczak K.M."/>
            <person name="Andrzejewski T.M."/>
            <person name="Davidsen T.M."/>
            <person name="Wayne K.J."/>
            <person name="Tettelin H."/>
            <person name="Glass J.I."/>
            <person name="Rusch D."/>
            <person name="Podicherti R."/>
            <person name="Tsui H.-C.T."/>
            <person name="Winkler M.E."/>
        </authorList>
    </citation>
    <scope>NUCLEOTIDE SEQUENCE</scope>
</reference>
<dbReference type="Gene3D" id="3.40.50.2000">
    <property type="entry name" value="Glycogen Phosphorylase B"/>
    <property type="match status" value="2"/>
</dbReference>
<evidence type="ECO:0000259" key="2">
    <source>
        <dbReference type="Pfam" id="PF00534"/>
    </source>
</evidence>
<name>A0A382KUF2_9ZZZZ</name>
<dbReference type="InterPro" id="IPR028098">
    <property type="entry name" value="Glyco_trans_4-like_N"/>
</dbReference>
<dbReference type="GO" id="GO:0016758">
    <property type="term" value="F:hexosyltransferase activity"/>
    <property type="evidence" value="ECO:0007669"/>
    <property type="project" value="TreeGrafter"/>
</dbReference>
<keyword evidence="1" id="KW-1133">Transmembrane helix</keyword>
<gene>
    <name evidence="4" type="ORF">METZ01_LOCUS281072</name>
</gene>
<dbReference type="Pfam" id="PF00534">
    <property type="entry name" value="Glycos_transf_1"/>
    <property type="match status" value="1"/>
</dbReference>
<dbReference type="Pfam" id="PF13579">
    <property type="entry name" value="Glyco_trans_4_4"/>
    <property type="match status" value="1"/>
</dbReference>
<evidence type="ECO:0000256" key="1">
    <source>
        <dbReference type="SAM" id="Phobius"/>
    </source>
</evidence>
<dbReference type="PANTHER" id="PTHR45947:SF3">
    <property type="entry name" value="SULFOQUINOVOSYL TRANSFERASE SQD2"/>
    <property type="match status" value="1"/>
</dbReference>
<dbReference type="InterPro" id="IPR001296">
    <property type="entry name" value="Glyco_trans_1"/>
</dbReference>
<evidence type="ECO:0000259" key="3">
    <source>
        <dbReference type="Pfam" id="PF13579"/>
    </source>
</evidence>
<sequence length="311" mass="34786">MIINQYYAPDVASSGQLIADLCEGLVEVGHEVTVVCAQPSYDEEVEEAPHFEEVDGVKIHRVRMRGTTGRRSIVLRTLGYLRFLIFSWWIARDLVSGNKYDVVVAFSNPPFVGVVGALIARRGSIPFLSVLYDIHPDIVRSTNWINVPEVVFSLWEQITCWILSQASSVVVLGQGMKQTLIDTKKVNSEAINVIPVWARPEFDVDQEPDPETKSRFGISDEEFIVTFAGNIGIMQPIEHVLDAAERLRTCNVRFLFLGGGVGFERISDLVAKKNLYNVTIISYQPFTEFKNLLLSSDVCLVTLADGMEKLS</sequence>
<dbReference type="EMBL" id="UINC01082968">
    <property type="protein sequence ID" value="SVC28218.1"/>
    <property type="molecule type" value="Genomic_DNA"/>
</dbReference>
<dbReference type="CDD" id="cd03794">
    <property type="entry name" value="GT4_WbuB-like"/>
    <property type="match status" value="1"/>
</dbReference>
<feature type="non-terminal residue" evidence="4">
    <location>
        <position position="311"/>
    </location>
</feature>
<proteinExistence type="predicted"/>
<feature type="domain" description="Glycosyl transferase family 1" evidence="2">
    <location>
        <begin position="211"/>
        <end position="302"/>
    </location>
</feature>
<protein>
    <submittedName>
        <fullName evidence="4">Uncharacterized protein</fullName>
    </submittedName>
</protein>
<evidence type="ECO:0000313" key="4">
    <source>
        <dbReference type="EMBL" id="SVC28218.1"/>
    </source>
</evidence>
<organism evidence="4">
    <name type="scientific">marine metagenome</name>
    <dbReference type="NCBI Taxonomy" id="408172"/>
    <lineage>
        <taxon>unclassified sequences</taxon>
        <taxon>metagenomes</taxon>
        <taxon>ecological metagenomes</taxon>
    </lineage>
</organism>
<dbReference type="SUPFAM" id="SSF53756">
    <property type="entry name" value="UDP-Glycosyltransferase/glycogen phosphorylase"/>
    <property type="match status" value="1"/>
</dbReference>
<keyword evidence="1" id="KW-0812">Transmembrane</keyword>
<dbReference type="AlphaFoldDB" id="A0A382KUF2"/>
<dbReference type="PANTHER" id="PTHR45947">
    <property type="entry name" value="SULFOQUINOVOSYL TRANSFERASE SQD2"/>
    <property type="match status" value="1"/>
</dbReference>
<feature type="domain" description="Glycosyltransferase subfamily 4-like N-terminal" evidence="3">
    <location>
        <begin position="18"/>
        <end position="197"/>
    </location>
</feature>